<dbReference type="STRING" id="1844972.A7K91_09400"/>
<dbReference type="Pfam" id="PF13471">
    <property type="entry name" value="Transglut_core3"/>
    <property type="match status" value="1"/>
</dbReference>
<dbReference type="OrthoDB" id="9812122at2"/>
<organism evidence="2 3">
    <name type="scientific">Paenibacillus oryzae</name>
    <dbReference type="NCBI Taxonomy" id="1844972"/>
    <lineage>
        <taxon>Bacteria</taxon>
        <taxon>Bacillati</taxon>
        <taxon>Bacillota</taxon>
        <taxon>Bacilli</taxon>
        <taxon>Bacillales</taxon>
        <taxon>Paenibacillaceae</taxon>
        <taxon>Paenibacillus</taxon>
    </lineage>
</organism>
<comment type="caution">
    <text evidence="2">The sequence shown here is derived from an EMBL/GenBank/DDBJ whole genome shotgun (WGS) entry which is preliminary data.</text>
</comment>
<dbReference type="AlphaFoldDB" id="A0A1A5YBG5"/>
<sequence>MTRLAKKLRLLAGMDRTQLSLLLEAAFYMGWARFKLLHTPFVKLAATLGAFMHESASAEDGKRRRELSMIIDALHIMSRNTFWESKCLVRAVAGLKMLERRGISSTLYLGTSKDEHGKLIAHAWLRSGPWYITGAEEMDRFVEVGKFACLPEASSNPPVGKR</sequence>
<name>A0A1A5YBG5_9BACL</name>
<gene>
    <name evidence="2" type="ORF">A7K91_09400</name>
</gene>
<protein>
    <recommendedName>
        <fullName evidence="1">Microcin J25-processing protein McjB C-terminal domain-containing protein</fullName>
    </recommendedName>
</protein>
<dbReference type="Proteomes" id="UP000092024">
    <property type="component" value="Unassembled WGS sequence"/>
</dbReference>
<evidence type="ECO:0000313" key="2">
    <source>
        <dbReference type="EMBL" id="OBR62927.1"/>
    </source>
</evidence>
<reference evidence="2 3" key="1">
    <citation type="submission" date="2016-05" db="EMBL/GenBank/DDBJ databases">
        <title>Paenibacillus oryzae. sp. nov., isolated from the rice root.</title>
        <authorList>
            <person name="Zhang J."/>
            <person name="Zhang X."/>
        </authorList>
    </citation>
    <scope>NUCLEOTIDE SEQUENCE [LARGE SCALE GENOMIC DNA]</scope>
    <source>
        <strain evidence="2 3">1DrF-4</strain>
    </source>
</reference>
<accession>A0A1A5YBG5</accession>
<dbReference type="InterPro" id="IPR032708">
    <property type="entry name" value="McjB_C"/>
</dbReference>
<proteinExistence type="predicted"/>
<evidence type="ECO:0000259" key="1">
    <source>
        <dbReference type="Pfam" id="PF13471"/>
    </source>
</evidence>
<dbReference type="InterPro" id="IPR053521">
    <property type="entry name" value="McjB-like"/>
</dbReference>
<dbReference type="NCBIfam" id="NF033537">
    <property type="entry name" value="lasso_biosyn_B2"/>
    <property type="match status" value="1"/>
</dbReference>
<keyword evidence="3" id="KW-1185">Reference proteome</keyword>
<feature type="domain" description="Microcin J25-processing protein McjB C-terminal" evidence="1">
    <location>
        <begin position="39"/>
        <end position="143"/>
    </location>
</feature>
<dbReference type="RefSeq" id="WP_068686810.1">
    <property type="nucleotide sequence ID" value="NZ_LYPA01000076.1"/>
</dbReference>
<evidence type="ECO:0000313" key="3">
    <source>
        <dbReference type="Proteomes" id="UP000092024"/>
    </source>
</evidence>
<dbReference type="EMBL" id="LYPA01000076">
    <property type="protein sequence ID" value="OBR62927.1"/>
    <property type="molecule type" value="Genomic_DNA"/>
</dbReference>